<evidence type="ECO:0000256" key="2">
    <source>
        <dbReference type="RuleBase" id="RU003875"/>
    </source>
</evidence>
<gene>
    <name evidence="4" type="ORF">KUV50_05895</name>
</gene>
<dbReference type="AlphaFoldDB" id="A0A953HL45"/>
<dbReference type="Proteomes" id="UP000753961">
    <property type="component" value="Unassembled WGS sequence"/>
</dbReference>
<name>A0A953HL45_9BACT</name>
<reference evidence="4" key="1">
    <citation type="submission" date="2021-06" db="EMBL/GenBank/DDBJ databases">
        <title>44 bacteria genomes isolated from Dapeng, Shenzhen.</title>
        <authorList>
            <person name="Zheng W."/>
            <person name="Yu S."/>
            <person name="Huang Y."/>
        </authorList>
    </citation>
    <scope>NUCLEOTIDE SEQUENCE</scope>
    <source>
        <strain evidence="4">DP5N28-2</strain>
    </source>
</reference>
<dbReference type="PANTHER" id="PTHR42932">
    <property type="entry name" value="GENERAL STRESS PROTEIN 20U"/>
    <property type="match status" value="1"/>
</dbReference>
<dbReference type="RefSeq" id="WP_222579170.1">
    <property type="nucleotide sequence ID" value="NZ_JAHVHU010000005.1"/>
</dbReference>
<dbReference type="CDD" id="cd01043">
    <property type="entry name" value="DPS"/>
    <property type="match status" value="1"/>
</dbReference>
<dbReference type="PANTHER" id="PTHR42932:SF3">
    <property type="entry name" value="DNA PROTECTION DURING STARVATION PROTEIN"/>
    <property type="match status" value="1"/>
</dbReference>
<evidence type="ECO:0000313" key="4">
    <source>
        <dbReference type="EMBL" id="MBY5957652.1"/>
    </source>
</evidence>
<dbReference type="SUPFAM" id="SSF47240">
    <property type="entry name" value="Ferritin-like"/>
    <property type="match status" value="1"/>
</dbReference>
<sequence length="156" mass="18436">MKANIGISKDHLQEVAEKLNMLLADEFVLYTKTRNYHWNVESMNFSELHEFYEEQYNELAKVIDALAERVRQIGHYSLGRLEDYLKNTNLVEQETTSNPKTQLQNLLDDHETIIREIRELIPDFEDKYNDMGSADYLTGLLQEHEEMAWMIRSHLG</sequence>
<feature type="domain" description="Ferritin/DPS" evidence="3">
    <location>
        <begin position="17"/>
        <end position="156"/>
    </location>
</feature>
<evidence type="ECO:0000256" key="1">
    <source>
        <dbReference type="ARBA" id="ARBA00009497"/>
    </source>
</evidence>
<evidence type="ECO:0000259" key="3">
    <source>
        <dbReference type="Pfam" id="PF00210"/>
    </source>
</evidence>
<dbReference type="Gene3D" id="1.20.1260.10">
    <property type="match status" value="1"/>
</dbReference>
<dbReference type="InterPro" id="IPR009078">
    <property type="entry name" value="Ferritin-like_SF"/>
</dbReference>
<organism evidence="4 5">
    <name type="scientific">Membranihabitans marinus</name>
    <dbReference type="NCBI Taxonomy" id="1227546"/>
    <lineage>
        <taxon>Bacteria</taxon>
        <taxon>Pseudomonadati</taxon>
        <taxon>Bacteroidota</taxon>
        <taxon>Saprospiria</taxon>
        <taxon>Saprospirales</taxon>
        <taxon>Saprospiraceae</taxon>
        <taxon>Membranihabitans</taxon>
    </lineage>
</organism>
<dbReference type="Pfam" id="PF00210">
    <property type="entry name" value="Ferritin"/>
    <property type="match status" value="1"/>
</dbReference>
<comment type="caution">
    <text evidence="4">The sequence shown here is derived from an EMBL/GenBank/DDBJ whole genome shotgun (WGS) entry which is preliminary data.</text>
</comment>
<dbReference type="PIRSF" id="PIRSF005900">
    <property type="entry name" value="Dps"/>
    <property type="match status" value="1"/>
</dbReference>
<protein>
    <submittedName>
        <fullName evidence="4">DNA starvation/stationary phase protection protein</fullName>
    </submittedName>
</protein>
<comment type="similarity">
    <text evidence="1 2">Belongs to the Dps family.</text>
</comment>
<dbReference type="InterPro" id="IPR012347">
    <property type="entry name" value="Ferritin-like"/>
</dbReference>
<dbReference type="GO" id="GO:0008199">
    <property type="term" value="F:ferric iron binding"/>
    <property type="evidence" value="ECO:0007669"/>
    <property type="project" value="InterPro"/>
</dbReference>
<dbReference type="PRINTS" id="PR01346">
    <property type="entry name" value="HELNAPAPROT"/>
</dbReference>
<dbReference type="EMBL" id="JAHVHU010000005">
    <property type="protein sequence ID" value="MBY5957652.1"/>
    <property type="molecule type" value="Genomic_DNA"/>
</dbReference>
<dbReference type="InterPro" id="IPR008331">
    <property type="entry name" value="Ferritin_DPS_dom"/>
</dbReference>
<keyword evidence="5" id="KW-1185">Reference proteome</keyword>
<accession>A0A953HL45</accession>
<dbReference type="InterPro" id="IPR002177">
    <property type="entry name" value="DPS_DNA-bd"/>
</dbReference>
<proteinExistence type="inferred from homology"/>
<evidence type="ECO:0000313" key="5">
    <source>
        <dbReference type="Proteomes" id="UP000753961"/>
    </source>
</evidence>